<accession>A0A120K1I2</accession>
<keyword evidence="4" id="KW-1185">Reference proteome</keyword>
<dbReference type="STRING" id="45286.A0A120K1I2"/>
<dbReference type="GeneID" id="28721707"/>
<evidence type="ECO:0000256" key="1">
    <source>
        <dbReference type="SAM" id="MobiDB-lite"/>
    </source>
</evidence>
<feature type="transmembrane region" description="Helical" evidence="2">
    <location>
        <begin position="335"/>
        <end position="357"/>
    </location>
</feature>
<feature type="region of interest" description="Disordered" evidence="1">
    <location>
        <begin position="51"/>
        <end position="117"/>
    </location>
</feature>
<feature type="region of interest" description="Disordered" evidence="1">
    <location>
        <begin position="198"/>
        <end position="226"/>
    </location>
</feature>
<feature type="compositionally biased region" description="Polar residues" evidence="1">
    <location>
        <begin position="198"/>
        <end position="216"/>
    </location>
</feature>
<evidence type="ECO:0000313" key="3">
    <source>
        <dbReference type="EMBL" id="AMD19410.1"/>
    </source>
</evidence>
<feature type="compositionally biased region" description="Polar residues" evidence="1">
    <location>
        <begin position="51"/>
        <end position="64"/>
    </location>
</feature>
<dbReference type="EMBL" id="CP014242">
    <property type="protein sequence ID" value="AMD19410.1"/>
    <property type="molecule type" value="Genomic_DNA"/>
</dbReference>
<feature type="compositionally biased region" description="Low complexity" evidence="1">
    <location>
        <begin position="85"/>
        <end position="114"/>
    </location>
</feature>
<gene>
    <name evidence="3" type="ORF">AW171_hschr21240</name>
</gene>
<keyword evidence="2" id="KW-0812">Transmembrane</keyword>
<keyword evidence="2" id="KW-0472">Membrane</keyword>
<protein>
    <submittedName>
        <fullName evidence="3">HBR509Wp</fullName>
    </submittedName>
</protein>
<proteinExistence type="predicted"/>
<evidence type="ECO:0000313" key="4">
    <source>
        <dbReference type="Proteomes" id="UP000243052"/>
    </source>
</evidence>
<sequence length="555" mass="61122">MPHIELRSNYSLTVSTRHTGSSSLGDHQLFSTGIVDTTTIRNFFSDGKITGTTNEHFGTINPSNALPPYYETSKDSSSDKLNGLSPNPNMPSSSPPIDSGSTTTTPGIGTGLPLNPSVPPVKSIEPTTTPPLQPAVDPTFTSKNNQSFMPSGNSTSTPFRTQLTTAGPRISDHPFSYTNNSAALLTAFSRTTHDSVSKDLQNTTTDSKNHHNNSYVSHPHGRGQTLTDVESTPLFIPQDATVSEESNPTPALYSSNIQNEQGTECIQVVYTQAYEITASCTTFLAGILSTVTIPPAEYATYAIPTGTITTDISYYKSRTGFFALNNGLRAYRNQIIGGVVGSFAGLVICALLMYGVWRFIKRRRLSLDDQGEFTHDIGQRVGYPVLPQKAASNYRRNATRNYSNASKGASFTLNQNQLKTRWWDKLPYRALSASKLIPTLRQPKEDSMTDNESADPFRDEVNFKHRKRPPPLPPSRSLNSPTPIVPIPETRPSSVINQYSYISSMDESSSDCTTSEAMTDNDLYPIHLDHRERMEMRDAGYLQSHSQQSYLKEMI</sequence>
<name>A0A120K1I2_9SACH</name>
<evidence type="ECO:0000256" key="2">
    <source>
        <dbReference type="SAM" id="Phobius"/>
    </source>
</evidence>
<dbReference type="RefSeq" id="XP_017986406.1">
    <property type="nucleotide sequence ID" value="XM_018130917.1"/>
</dbReference>
<reference evidence="3 4" key="1">
    <citation type="submission" date="2016-01" db="EMBL/GenBank/DDBJ databases">
        <title>Genome sequence of the yeast Holleya sinecauda.</title>
        <authorList>
            <person name="Dietrich F.S."/>
        </authorList>
    </citation>
    <scope>NUCLEOTIDE SEQUENCE [LARGE SCALE GENOMIC DNA]</scope>
    <source>
        <strain evidence="3 4">ATCC 58844</strain>
    </source>
</reference>
<keyword evidence="2" id="KW-1133">Transmembrane helix</keyword>
<dbReference type="Proteomes" id="UP000243052">
    <property type="component" value="Chromosome ii"/>
</dbReference>
<organism evidence="3 4">
    <name type="scientific">Eremothecium sinecaudum</name>
    <dbReference type="NCBI Taxonomy" id="45286"/>
    <lineage>
        <taxon>Eukaryota</taxon>
        <taxon>Fungi</taxon>
        <taxon>Dikarya</taxon>
        <taxon>Ascomycota</taxon>
        <taxon>Saccharomycotina</taxon>
        <taxon>Saccharomycetes</taxon>
        <taxon>Saccharomycetales</taxon>
        <taxon>Saccharomycetaceae</taxon>
        <taxon>Eremothecium</taxon>
    </lineage>
</organism>
<feature type="region of interest" description="Disordered" evidence="1">
    <location>
        <begin position="441"/>
        <end position="491"/>
    </location>
</feature>
<dbReference type="AlphaFoldDB" id="A0A120K1I2"/>